<dbReference type="AlphaFoldDB" id="A0A5N6ZP27"/>
<dbReference type="EMBL" id="ML737841">
    <property type="protein sequence ID" value="KAE8359195.1"/>
    <property type="molecule type" value="Genomic_DNA"/>
</dbReference>
<dbReference type="PANTHER" id="PTHR37450">
    <property type="entry name" value="CIPC PROTEIN"/>
    <property type="match status" value="1"/>
</dbReference>
<dbReference type="Pfam" id="PF12585">
    <property type="entry name" value="DUF3759"/>
    <property type="match status" value="1"/>
</dbReference>
<evidence type="ECO:0000256" key="1">
    <source>
        <dbReference type="SAM" id="MobiDB-lite"/>
    </source>
</evidence>
<keyword evidence="3" id="KW-1185">Reference proteome</keyword>
<evidence type="ECO:0008006" key="4">
    <source>
        <dbReference type="Google" id="ProtNLM"/>
    </source>
</evidence>
<proteinExistence type="predicted"/>
<feature type="region of interest" description="Disordered" evidence="1">
    <location>
        <begin position="1"/>
        <end position="27"/>
    </location>
</feature>
<feature type="compositionally biased region" description="Basic and acidic residues" evidence="1">
    <location>
        <begin position="9"/>
        <end position="27"/>
    </location>
</feature>
<evidence type="ECO:0000313" key="3">
    <source>
        <dbReference type="Proteomes" id="UP000326268"/>
    </source>
</evidence>
<dbReference type="RefSeq" id="XP_031922276.1">
    <property type="nucleotide sequence ID" value="XM_032073462.1"/>
</dbReference>
<dbReference type="GeneID" id="43657908"/>
<organism evidence="2 3">
    <name type="scientific">Aspergillus caelatus</name>
    <dbReference type="NCBI Taxonomy" id="61420"/>
    <lineage>
        <taxon>Eukaryota</taxon>
        <taxon>Fungi</taxon>
        <taxon>Dikarya</taxon>
        <taxon>Ascomycota</taxon>
        <taxon>Pezizomycotina</taxon>
        <taxon>Eurotiomycetes</taxon>
        <taxon>Eurotiomycetidae</taxon>
        <taxon>Eurotiales</taxon>
        <taxon>Aspergillaceae</taxon>
        <taxon>Aspergillus</taxon>
        <taxon>Aspergillus subgen. Circumdati</taxon>
    </lineage>
</organism>
<gene>
    <name evidence="2" type="ORF">BDV27DRAFT_162884</name>
</gene>
<reference evidence="2 3" key="1">
    <citation type="submission" date="2019-04" db="EMBL/GenBank/DDBJ databases">
        <title>Friends and foes A comparative genomics studyof 23 Aspergillus species from section Flavi.</title>
        <authorList>
            <consortium name="DOE Joint Genome Institute"/>
            <person name="Kjaerbolling I."/>
            <person name="Vesth T."/>
            <person name="Frisvad J.C."/>
            <person name="Nybo J.L."/>
            <person name="Theobald S."/>
            <person name="Kildgaard S."/>
            <person name="Isbrandt T."/>
            <person name="Kuo A."/>
            <person name="Sato A."/>
            <person name="Lyhne E.K."/>
            <person name="Kogle M.E."/>
            <person name="Wiebenga A."/>
            <person name="Kun R.S."/>
            <person name="Lubbers R.J."/>
            <person name="Makela M.R."/>
            <person name="Barry K."/>
            <person name="Chovatia M."/>
            <person name="Clum A."/>
            <person name="Daum C."/>
            <person name="Haridas S."/>
            <person name="He G."/>
            <person name="LaButti K."/>
            <person name="Lipzen A."/>
            <person name="Mondo S."/>
            <person name="Riley R."/>
            <person name="Salamov A."/>
            <person name="Simmons B.A."/>
            <person name="Magnuson J.K."/>
            <person name="Henrissat B."/>
            <person name="Mortensen U.H."/>
            <person name="Larsen T.O."/>
            <person name="Devries R.P."/>
            <person name="Grigoriev I.V."/>
            <person name="Machida M."/>
            <person name="Baker S.E."/>
            <person name="Andersen M.R."/>
        </authorList>
    </citation>
    <scope>NUCLEOTIDE SEQUENCE [LARGE SCALE GENOMIC DNA]</scope>
    <source>
        <strain evidence="2 3">CBS 763.97</strain>
    </source>
</reference>
<evidence type="ECO:0000313" key="2">
    <source>
        <dbReference type="EMBL" id="KAE8359195.1"/>
    </source>
</evidence>
<accession>A0A5N6ZP27</accession>
<dbReference type="InterPro" id="IPR022234">
    <property type="entry name" value="DUF3759"/>
</dbReference>
<protein>
    <recommendedName>
        <fullName evidence="4">CipC-like antibiotic response protein</fullName>
    </recommendedName>
</protein>
<name>A0A5N6ZP27_9EURO</name>
<feature type="region of interest" description="Disordered" evidence="1">
    <location>
        <begin position="79"/>
        <end position="145"/>
    </location>
</feature>
<sequence>MPFGWGEAEEAHRQVQGYEPEKNEGHLSHDLIAGAASFAAMKAFDEHQRKQGKEVSHSTAKEIIAGLAGAGVTRLVETKGRDAIDEHKAKKQAEENAQRMYEEHYERKGPHFNPNEHEPHPAYDRNRFDEHPRPHGGENRGLDRW</sequence>
<dbReference type="Proteomes" id="UP000326268">
    <property type="component" value="Unassembled WGS sequence"/>
</dbReference>
<dbReference type="PANTHER" id="PTHR37450:SF1">
    <property type="entry name" value="CIPC PROTEIN"/>
    <property type="match status" value="1"/>
</dbReference>
<dbReference type="OrthoDB" id="9895617at2759"/>